<evidence type="ECO:0000313" key="6">
    <source>
        <dbReference type="EMBL" id="MCI2284844.1"/>
    </source>
</evidence>
<evidence type="ECO:0000256" key="3">
    <source>
        <dbReference type="ARBA" id="ARBA00023125"/>
    </source>
</evidence>
<comment type="caution">
    <text evidence="6">The sequence shown here is derived from an EMBL/GenBank/DDBJ whole genome shotgun (WGS) entry which is preliminary data.</text>
</comment>
<keyword evidence="4" id="KW-0804">Transcription</keyword>
<dbReference type="Proteomes" id="UP001139646">
    <property type="component" value="Unassembled WGS sequence"/>
</dbReference>
<sequence length="283" mass="31908">MDIEFARTFIKIVDTGSFTAAARNLHLTQTAVSRRIRSLEEYMGCQLIIRNKSGATLTPSGKRFLRYAVNMVQTMEHARHDIGFAPVYDTALTVGGRFGLWDGLLLRWLERLSVEQPNMQIKAESGIEEGLMQNLIDGRLDIGIMYTPQHRPTLKVDWLLDEELILVSTQKIALELANPNTYVHVNWGPEFLSQLTAILPELSSPRITVGIGWLGLQYILSMGGSGYFPRRLVRELINQGRLFPVDSAPSFQLPAYVVYPKSSDNELIELVVNILHDVVTQIK</sequence>
<dbReference type="Gene3D" id="1.10.10.10">
    <property type="entry name" value="Winged helix-like DNA-binding domain superfamily/Winged helix DNA-binding domain"/>
    <property type="match status" value="1"/>
</dbReference>
<evidence type="ECO:0000256" key="2">
    <source>
        <dbReference type="ARBA" id="ARBA00023015"/>
    </source>
</evidence>
<dbReference type="RefSeq" id="WP_242287307.1">
    <property type="nucleotide sequence ID" value="NZ_JAKKSL010000003.1"/>
</dbReference>
<organism evidence="6 7">
    <name type="scientific">Colwellia maritima</name>
    <dbReference type="NCBI Taxonomy" id="2912588"/>
    <lineage>
        <taxon>Bacteria</taxon>
        <taxon>Pseudomonadati</taxon>
        <taxon>Pseudomonadota</taxon>
        <taxon>Gammaproteobacteria</taxon>
        <taxon>Alteromonadales</taxon>
        <taxon>Colwelliaceae</taxon>
        <taxon>Colwellia</taxon>
    </lineage>
</organism>
<reference evidence="6" key="1">
    <citation type="submission" date="2022-01" db="EMBL/GenBank/DDBJ databases">
        <title>Colwellia maritima, isolated from seawater.</title>
        <authorList>
            <person name="Kristyanto S."/>
            <person name="Jung J."/>
            <person name="Jeon C.O."/>
        </authorList>
    </citation>
    <scope>NUCLEOTIDE SEQUENCE</scope>
    <source>
        <strain evidence="6">MSW7</strain>
    </source>
</reference>
<dbReference type="PRINTS" id="PR00039">
    <property type="entry name" value="HTHLYSR"/>
</dbReference>
<dbReference type="Gene3D" id="3.40.190.10">
    <property type="entry name" value="Periplasmic binding protein-like II"/>
    <property type="match status" value="2"/>
</dbReference>
<dbReference type="CDD" id="cd05466">
    <property type="entry name" value="PBP2_LTTR_substrate"/>
    <property type="match status" value="1"/>
</dbReference>
<protein>
    <submittedName>
        <fullName evidence="6">LysR family transcriptional regulator</fullName>
    </submittedName>
</protein>
<dbReference type="InterPro" id="IPR000847">
    <property type="entry name" value="LysR_HTH_N"/>
</dbReference>
<proteinExistence type="inferred from homology"/>
<evidence type="ECO:0000256" key="4">
    <source>
        <dbReference type="ARBA" id="ARBA00023163"/>
    </source>
</evidence>
<dbReference type="PANTHER" id="PTHR30126">
    <property type="entry name" value="HTH-TYPE TRANSCRIPTIONAL REGULATOR"/>
    <property type="match status" value="1"/>
</dbReference>
<dbReference type="InterPro" id="IPR036390">
    <property type="entry name" value="WH_DNA-bd_sf"/>
</dbReference>
<evidence type="ECO:0000313" key="7">
    <source>
        <dbReference type="Proteomes" id="UP001139646"/>
    </source>
</evidence>
<comment type="similarity">
    <text evidence="1">Belongs to the LysR transcriptional regulatory family.</text>
</comment>
<dbReference type="InterPro" id="IPR036388">
    <property type="entry name" value="WH-like_DNA-bd_sf"/>
</dbReference>
<dbReference type="PROSITE" id="PS50931">
    <property type="entry name" value="HTH_LYSR"/>
    <property type="match status" value="1"/>
</dbReference>
<dbReference type="InterPro" id="IPR005119">
    <property type="entry name" value="LysR_subst-bd"/>
</dbReference>
<accession>A0ABS9X3U3</accession>
<dbReference type="EMBL" id="JAKKSL010000003">
    <property type="protein sequence ID" value="MCI2284844.1"/>
    <property type="molecule type" value="Genomic_DNA"/>
</dbReference>
<keyword evidence="3" id="KW-0238">DNA-binding</keyword>
<keyword evidence="2" id="KW-0805">Transcription regulation</keyword>
<dbReference type="PANTHER" id="PTHR30126:SF21">
    <property type="entry name" value="TRANSCRIPTIONAL REGULATOR-RELATED"/>
    <property type="match status" value="1"/>
</dbReference>
<dbReference type="Pfam" id="PF03466">
    <property type="entry name" value="LysR_substrate"/>
    <property type="match status" value="1"/>
</dbReference>
<evidence type="ECO:0000259" key="5">
    <source>
        <dbReference type="PROSITE" id="PS50931"/>
    </source>
</evidence>
<name>A0ABS9X3U3_9GAMM</name>
<feature type="domain" description="HTH lysR-type" evidence="5">
    <location>
        <begin position="1"/>
        <end position="58"/>
    </location>
</feature>
<keyword evidence="7" id="KW-1185">Reference proteome</keyword>
<dbReference type="Pfam" id="PF00126">
    <property type="entry name" value="HTH_1"/>
    <property type="match status" value="1"/>
</dbReference>
<dbReference type="SUPFAM" id="SSF46785">
    <property type="entry name" value="Winged helix' DNA-binding domain"/>
    <property type="match status" value="1"/>
</dbReference>
<dbReference type="SUPFAM" id="SSF53850">
    <property type="entry name" value="Periplasmic binding protein-like II"/>
    <property type="match status" value="1"/>
</dbReference>
<gene>
    <name evidence="6" type="ORF">L3081_17415</name>
</gene>
<evidence type="ECO:0000256" key="1">
    <source>
        <dbReference type="ARBA" id="ARBA00009437"/>
    </source>
</evidence>